<keyword evidence="7" id="KW-0547">Nucleotide-binding</keyword>
<name>A0ABW0RZL6_9BURK</name>
<dbReference type="SUPFAM" id="SSF55785">
    <property type="entry name" value="PYP-like sensor domain (PAS domain)"/>
    <property type="match status" value="1"/>
</dbReference>
<dbReference type="InterPro" id="IPR003594">
    <property type="entry name" value="HATPase_dom"/>
</dbReference>
<dbReference type="SUPFAM" id="SSF52172">
    <property type="entry name" value="CheY-like"/>
    <property type="match status" value="1"/>
</dbReference>
<feature type="domain" description="Response regulatory" evidence="6">
    <location>
        <begin position="675"/>
        <end position="791"/>
    </location>
</feature>
<proteinExistence type="predicted"/>
<keyword evidence="3 4" id="KW-0597">Phosphoprotein</keyword>
<organism evidence="7 8">
    <name type="scientific">Massilia aerilata</name>
    <dbReference type="NCBI Taxonomy" id="453817"/>
    <lineage>
        <taxon>Bacteria</taxon>
        <taxon>Pseudomonadati</taxon>
        <taxon>Pseudomonadota</taxon>
        <taxon>Betaproteobacteria</taxon>
        <taxon>Burkholderiales</taxon>
        <taxon>Oxalobacteraceae</taxon>
        <taxon>Telluria group</taxon>
        <taxon>Massilia</taxon>
    </lineage>
</organism>
<keyword evidence="7" id="KW-0067">ATP-binding</keyword>
<dbReference type="GO" id="GO:0005524">
    <property type="term" value="F:ATP binding"/>
    <property type="evidence" value="ECO:0007669"/>
    <property type="project" value="UniProtKB-KW"/>
</dbReference>
<dbReference type="InterPro" id="IPR001789">
    <property type="entry name" value="Sig_transdc_resp-reg_receiver"/>
</dbReference>
<accession>A0ABW0RZL6</accession>
<dbReference type="CDD" id="cd00082">
    <property type="entry name" value="HisKA"/>
    <property type="match status" value="1"/>
</dbReference>
<dbReference type="InterPro" id="IPR005467">
    <property type="entry name" value="His_kinase_dom"/>
</dbReference>
<dbReference type="PANTHER" id="PTHR43547">
    <property type="entry name" value="TWO-COMPONENT HISTIDINE KINASE"/>
    <property type="match status" value="1"/>
</dbReference>
<reference evidence="8" key="1">
    <citation type="journal article" date="2019" name="Int. J. Syst. Evol. Microbiol.">
        <title>The Global Catalogue of Microorganisms (GCM) 10K type strain sequencing project: providing services to taxonomists for standard genome sequencing and annotation.</title>
        <authorList>
            <consortium name="The Broad Institute Genomics Platform"/>
            <consortium name="The Broad Institute Genome Sequencing Center for Infectious Disease"/>
            <person name="Wu L."/>
            <person name="Ma J."/>
        </authorList>
    </citation>
    <scope>NUCLEOTIDE SEQUENCE [LARGE SCALE GENOMIC DNA]</scope>
    <source>
        <strain evidence="8">CGMCC 4.5798</strain>
    </source>
</reference>
<keyword evidence="8" id="KW-1185">Reference proteome</keyword>
<dbReference type="CDD" id="cd00075">
    <property type="entry name" value="HATPase"/>
    <property type="match status" value="1"/>
</dbReference>
<evidence type="ECO:0000259" key="5">
    <source>
        <dbReference type="PROSITE" id="PS50109"/>
    </source>
</evidence>
<evidence type="ECO:0000313" key="8">
    <source>
        <dbReference type="Proteomes" id="UP001596086"/>
    </source>
</evidence>
<dbReference type="Gene3D" id="3.40.50.2300">
    <property type="match status" value="1"/>
</dbReference>
<dbReference type="RefSeq" id="WP_379770687.1">
    <property type="nucleotide sequence ID" value="NZ_JBHSMZ010000006.1"/>
</dbReference>
<dbReference type="SMART" id="SM00448">
    <property type="entry name" value="REC"/>
    <property type="match status" value="1"/>
</dbReference>
<dbReference type="InterPro" id="IPR013656">
    <property type="entry name" value="PAS_4"/>
</dbReference>
<dbReference type="InterPro" id="IPR035965">
    <property type="entry name" value="PAS-like_dom_sf"/>
</dbReference>
<dbReference type="EC" id="2.7.13.3" evidence="2"/>
<dbReference type="Proteomes" id="UP001596086">
    <property type="component" value="Unassembled WGS sequence"/>
</dbReference>
<dbReference type="PROSITE" id="PS50109">
    <property type="entry name" value="HIS_KIN"/>
    <property type="match status" value="1"/>
</dbReference>
<dbReference type="Gene3D" id="3.30.450.20">
    <property type="entry name" value="PAS domain"/>
    <property type="match status" value="2"/>
</dbReference>
<dbReference type="InterPro" id="IPR003661">
    <property type="entry name" value="HisK_dim/P_dom"/>
</dbReference>
<dbReference type="Gene3D" id="1.10.287.130">
    <property type="match status" value="1"/>
</dbReference>
<dbReference type="Pfam" id="PF00072">
    <property type="entry name" value="Response_reg"/>
    <property type="match status" value="1"/>
</dbReference>
<dbReference type="PRINTS" id="PR00344">
    <property type="entry name" value="BCTRLSENSOR"/>
</dbReference>
<dbReference type="SUPFAM" id="SSF55874">
    <property type="entry name" value="ATPase domain of HSP90 chaperone/DNA topoisomerase II/histidine kinase"/>
    <property type="match status" value="1"/>
</dbReference>
<evidence type="ECO:0000256" key="2">
    <source>
        <dbReference type="ARBA" id="ARBA00012438"/>
    </source>
</evidence>
<dbReference type="SMART" id="SM00387">
    <property type="entry name" value="HATPase_c"/>
    <property type="match status" value="1"/>
</dbReference>
<evidence type="ECO:0000259" key="6">
    <source>
        <dbReference type="PROSITE" id="PS50110"/>
    </source>
</evidence>
<dbReference type="PANTHER" id="PTHR43547:SF2">
    <property type="entry name" value="HYBRID SIGNAL TRANSDUCTION HISTIDINE KINASE C"/>
    <property type="match status" value="1"/>
</dbReference>
<evidence type="ECO:0000313" key="7">
    <source>
        <dbReference type="EMBL" id="MFC5549115.1"/>
    </source>
</evidence>
<dbReference type="CDD" id="cd17580">
    <property type="entry name" value="REC_2_DhkD-like"/>
    <property type="match status" value="1"/>
</dbReference>
<dbReference type="NCBIfam" id="TIGR00229">
    <property type="entry name" value="sensory_box"/>
    <property type="match status" value="1"/>
</dbReference>
<dbReference type="PROSITE" id="PS50110">
    <property type="entry name" value="RESPONSE_REGULATORY"/>
    <property type="match status" value="1"/>
</dbReference>
<dbReference type="Gene3D" id="3.30.565.10">
    <property type="entry name" value="Histidine kinase-like ATPase, C-terminal domain"/>
    <property type="match status" value="1"/>
</dbReference>
<feature type="domain" description="Histidine kinase" evidence="5">
    <location>
        <begin position="434"/>
        <end position="652"/>
    </location>
</feature>
<dbReference type="Pfam" id="PF08448">
    <property type="entry name" value="PAS_4"/>
    <property type="match status" value="1"/>
</dbReference>
<dbReference type="SMART" id="SM00388">
    <property type="entry name" value="HisKA"/>
    <property type="match status" value="1"/>
</dbReference>
<evidence type="ECO:0000256" key="4">
    <source>
        <dbReference type="PROSITE-ProRule" id="PRU00169"/>
    </source>
</evidence>
<dbReference type="SUPFAM" id="SSF47384">
    <property type="entry name" value="Homodimeric domain of signal transducing histidine kinase"/>
    <property type="match status" value="1"/>
</dbReference>
<dbReference type="Pfam" id="PF02518">
    <property type="entry name" value="HATPase_c"/>
    <property type="match status" value="1"/>
</dbReference>
<dbReference type="EMBL" id="JBHSMZ010000006">
    <property type="protein sequence ID" value="MFC5549115.1"/>
    <property type="molecule type" value="Genomic_DNA"/>
</dbReference>
<dbReference type="InterPro" id="IPR004358">
    <property type="entry name" value="Sig_transdc_His_kin-like_C"/>
</dbReference>
<gene>
    <name evidence="7" type="ORF">ACFPO9_11385</name>
</gene>
<dbReference type="InterPro" id="IPR036890">
    <property type="entry name" value="HATPase_C_sf"/>
</dbReference>
<dbReference type="Pfam" id="PF00512">
    <property type="entry name" value="HisKA"/>
    <property type="match status" value="1"/>
</dbReference>
<dbReference type="InterPro" id="IPR036097">
    <property type="entry name" value="HisK_dim/P_sf"/>
</dbReference>
<evidence type="ECO:0000256" key="3">
    <source>
        <dbReference type="ARBA" id="ARBA00022553"/>
    </source>
</evidence>
<protein>
    <recommendedName>
        <fullName evidence="2">histidine kinase</fullName>
        <ecNumber evidence="2">2.7.13.3</ecNumber>
    </recommendedName>
</protein>
<dbReference type="InterPro" id="IPR000014">
    <property type="entry name" value="PAS"/>
</dbReference>
<feature type="modified residue" description="4-aspartylphosphate" evidence="4">
    <location>
        <position position="724"/>
    </location>
</feature>
<evidence type="ECO:0000256" key="1">
    <source>
        <dbReference type="ARBA" id="ARBA00000085"/>
    </source>
</evidence>
<sequence>MQTAFPAQNSRSNVQGAVVLTDRGSTMRRAIREYDWSATVLGPLTAWPARLRVVVDLMLDSAEPMVVWWGPEYLQIYNDAYAARVGISALGQSAASTWQHGWVAIEPFVDDVFRNATSKTYDEFAFSIERNGKLEEAYWTYSLTPIRDDVDVVQGVLLLSTEITERILLARRQQTLDLLRNDLAEVKTLDQLPVVCDHAALLNPTDLHSVKLLPLHVAAAPRETMTYGVRVKAREVGIDVDLAIDFMPSPEVALDNRYLTFGEQFSLLVATTQQRIESEARRRMTEAERDRLLLDAPVGAAVMLGETLVYHLVNSVYAAVSGRPAEEMVNKSFVEVYPELLGSPVHEKFQEVYRSGEPFISEPTLVQIHRNGGALDNRYFTYNLSPLRTLTGEVFGLMVIAVDITTEVESRSHVERLNVELQAAARAKDEFLAMLAHELRNPLAPIGAAAELLQIMALDEKRVRQTSQVIGRQVRHMTALVDDLLDVSRLTRGLVDLDRAPLDIRHVVADAVEQVTPLIQSRQHRLALHLPPQMTVVDGDKKRLIQVVANILNNAAKYTPENGNIVLSVEVHADHVAIEIEDNGIGMEASLAARAFDLFTQAERTPDRSSGGLGLGLALVKSLTELHGGRVSCKSPGLGKGSTFSVYLPRHIDSKVERNGPHGDRTNEEEAASLRILVVDDNEDAAGMLAMLLEALGHQVMVEHSSSKALARAMQYAPQVCVLDIGLPEMDGIELAKRLRAQPETANVLLIAVTGYGQDEDRRRTRAAGFDHHLVKPADIKQLSAILTNFKKD</sequence>
<dbReference type="InterPro" id="IPR011006">
    <property type="entry name" value="CheY-like_superfamily"/>
</dbReference>
<comment type="catalytic activity">
    <reaction evidence="1">
        <text>ATP + protein L-histidine = ADP + protein N-phospho-L-histidine.</text>
        <dbReference type="EC" id="2.7.13.3"/>
    </reaction>
</comment>
<comment type="caution">
    <text evidence="7">The sequence shown here is derived from an EMBL/GenBank/DDBJ whole genome shotgun (WGS) entry which is preliminary data.</text>
</comment>